<evidence type="ECO:0000313" key="8">
    <source>
        <dbReference type="Proteomes" id="UP000319213"/>
    </source>
</evidence>
<protein>
    <submittedName>
        <fullName evidence="7">Two-component system sensor histidine kinase DesK</fullName>
    </submittedName>
</protein>
<keyword evidence="3" id="KW-0902">Two-component regulatory system</keyword>
<feature type="transmembrane region" description="Helical" evidence="5">
    <location>
        <begin position="90"/>
        <end position="108"/>
    </location>
</feature>
<keyword evidence="1" id="KW-0808">Transferase</keyword>
<sequence>MDGVTRGQAPKSAPQPAERPAGTRGPADDRRPGGESRRWAPARWPLGRGDRSRLGRGRRLTYWMLAAGVVLAWVGPAVAAIQAVMTSGVSVLRVTAQAAGLTVFTVLYLRAVRSVLAGRFATRTVAAAGAVTLALLTGPHSEYLSWVTLGAAWASLAVLGVSSRTAAVICVATTLVTPIVALKAPPDPATLLFNALLCILLPWSNRFQLWLWELVRDAEQGREAQARLAVTEERLRFARDLHDLVGHSLTAIAVKSEVAEKLARKDMARAAEEMAEVRRLAREALREIRAAVRGYRTVDLDAELRSVRAVLEAGGVRCTLTVEPETGTAGLPQDVSTLLAWVVREGATNVLRHSRAGACEIGLRVRDGRVVLQMRNDGAGPGAPDAPADAAPGGDEERGIGLAGLAERVASAGGVLRAGPAGRGRWELSAEIPLRGAT</sequence>
<dbReference type="InterPro" id="IPR050482">
    <property type="entry name" value="Sensor_HK_TwoCompSys"/>
</dbReference>
<evidence type="ECO:0000256" key="4">
    <source>
        <dbReference type="SAM" id="MobiDB-lite"/>
    </source>
</evidence>
<feature type="compositionally biased region" description="Basic and acidic residues" evidence="4">
    <location>
        <begin position="26"/>
        <end position="38"/>
    </location>
</feature>
<dbReference type="PANTHER" id="PTHR24421">
    <property type="entry name" value="NITRATE/NITRITE SENSOR PROTEIN NARX-RELATED"/>
    <property type="match status" value="1"/>
</dbReference>
<evidence type="ECO:0000256" key="1">
    <source>
        <dbReference type="ARBA" id="ARBA00022679"/>
    </source>
</evidence>
<dbReference type="Pfam" id="PF07730">
    <property type="entry name" value="HisKA_3"/>
    <property type="match status" value="1"/>
</dbReference>
<name>A0A543J1R8_9ACTN</name>
<dbReference type="Proteomes" id="UP000319213">
    <property type="component" value="Unassembled WGS sequence"/>
</dbReference>
<evidence type="ECO:0000259" key="6">
    <source>
        <dbReference type="Pfam" id="PF07730"/>
    </source>
</evidence>
<dbReference type="InterPro" id="IPR011712">
    <property type="entry name" value="Sig_transdc_His_kin_sub3_dim/P"/>
</dbReference>
<dbReference type="GO" id="GO:0016020">
    <property type="term" value="C:membrane"/>
    <property type="evidence" value="ECO:0007669"/>
    <property type="project" value="InterPro"/>
</dbReference>
<keyword evidence="2 7" id="KW-0418">Kinase</keyword>
<evidence type="ECO:0000313" key="7">
    <source>
        <dbReference type="EMBL" id="TQM76773.1"/>
    </source>
</evidence>
<dbReference type="PANTHER" id="PTHR24421:SF63">
    <property type="entry name" value="SENSOR HISTIDINE KINASE DESK"/>
    <property type="match status" value="1"/>
</dbReference>
<evidence type="ECO:0000256" key="5">
    <source>
        <dbReference type="SAM" id="Phobius"/>
    </source>
</evidence>
<dbReference type="SUPFAM" id="SSF55874">
    <property type="entry name" value="ATPase domain of HSP90 chaperone/DNA topoisomerase II/histidine kinase"/>
    <property type="match status" value="1"/>
</dbReference>
<proteinExistence type="predicted"/>
<feature type="region of interest" description="Disordered" evidence="4">
    <location>
        <begin position="1"/>
        <end position="43"/>
    </location>
</feature>
<dbReference type="GO" id="GO:0000155">
    <property type="term" value="F:phosphorelay sensor kinase activity"/>
    <property type="evidence" value="ECO:0007669"/>
    <property type="project" value="InterPro"/>
</dbReference>
<feature type="region of interest" description="Disordered" evidence="4">
    <location>
        <begin position="375"/>
        <end position="398"/>
    </location>
</feature>
<keyword evidence="8" id="KW-1185">Reference proteome</keyword>
<dbReference type="EMBL" id="VFPQ01000001">
    <property type="protein sequence ID" value="TQM76773.1"/>
    <property type="molecule type" value="Genomic_DNA"/>
</dbReference>
<accession>A0A543J1R8</accession>
<dbReference type="Gene3D" id="1.20.5.1930">
    <property type="match status" value="1"/>
</dbReference>
<feature type="transmembrane region" description="Helical" evidence="5">
    <location>
        <begin position="60"/>
        <end position="84"/>
    </location>
</feature>
<feature type="transmembrane region" description="Helical" evidence="5">
    <location>
        <begin position="120"/>
        <end position="137"/>
    </location>
</feature>
<keyword evidence="5" id="KW-0472">Membrane</keyword>
<gene>
    <name evidence="7" type="ORF">FHX40_3521</name>
</gene>
<organism evidence="7 8">
    <name type="scientific">Thermopolyspora flexuosa</name>
    <dbReference type="NCBI Taxonomy" id="103836"/>
    <lineage>
        <taxon>Bacteria</taxon>
        <taxon>Bacillati</taxon>
        <taxon>Actinomycetota</taxon>
        <taxon>Actinomycetes</taxon>
        <taxon>Streptosporangiales</taxon>
        <taxon>Streptosporangiaceae</taxon>
        <taxon>Thermopolyspora</taxon>
    </lineage>
</organism>
<dbReference type="InterPro" id="IPR036890">
    <property type="entry name" value="HATPase_C_sf"/>
</dbReference>
<evidence type="ECO:0000256" key="3">
    <source>
        <dbReference type="ARBA" id="ARBA00023012"/>
    </source>
</evidence>
<dbReference type="GO" id="GO:0046983">
    <property type="term" value="F:protein dimerization activity"/>
    <property type="evidence" value="ECO:0007669"/>
    <property type="project" value="InterPro"/>
</dbReference>
<comment type="caution">
    <text evidence="7">The sequence shown here is derived from an EMBL/GenBank/DDBJ whole genome shotgun (WGS) entry which is preliminary data.</text>
</comment>
<feature type="domain" description="Signal transduction histidine kinase subgroup 3 dimerisation and phosphoacceptor" evidence="6">
    <location>
        <begin position="233"/>
        <end position="299"/>
    </location>
</feature>
<dbReference type="Gene3D" id="3.30.565.10">
    <property type="entry name" value="Histidine kinase-like ATPase, C-terminal domain"/>
    <property type="match status" value="1"/>
</dbReference>
<keyword evidence="5" id="KW-0812">Transmembrane</keyword>
<keyword evidence="5" id="KW-1133">Transmembrane helix</keyword>
<evidence type="ECO:0000256" key="2">
    <source>
        <dbReference type="ARBA" id="ARBA00022777"/>
    </source>
</evidence>
<dbReference type="AlphaFoldDB" id="A0A543J1R8"/>
<reference evidence="7 8" key="1">
    <citation type="submission" date="2019-06" db="EMBL/GenBank/DDBJ databases">
        <title>Sequencing the genomes of 1000 actinobacteria strains.</title>
        <authorList>
            <person name="Klenk H.-P."/>
        </authorList>
    </citation>
    <scope>NUCLEOTIDE SEQUENCE [LARGE SCALE GENOMIC DNA]</scope>
    <source>
        <strain evidence="7 8">DSM 43186</strain>
    </source>
</reference>
<feature type="compositionally biased region" description="Low complexity" evidence="4">
    <location>
        <begin position="382"/>
        <end position="393"/>
    </location>
</feature>
<dbReference type="CDD" id="cd16917">
    <property type="entry name" value="HATPase_UhpB-NarQ-NarX-like"/>
    <property type="match status" value="1"/>
</dbReference>